<organism evidence="10 11">
    <name type="scientific">Elysia crispata</name>
    <name type="common">lettuce slug</name>
    <dbReference type="NCBI Taxonomy" id="231223"/>
    <lineage>
        <taxon>Eukaryota</taxon>
        <taxon>Metazoa</taxon>
        <taxon>Spiralia</taxon>
        <taxon>Lophotrochozoa</taxon>
        <taxon>Mollusca</taxon>
        <taxon>Gastropoda</taxon>
        <taxon>Heterobranchia</taxon>
        <taxon>Euthyneura</taxon>
        <taxon>Panpulmonata</taxon>
        <taxon>Sacoglossa</taxon>
        <taxon>Placobranchoidea</taxon>
        <taxon>Plakobranchidae</taxon>
        <taxon>Elysia</taxon>
    </lineage>
</organism>
<evidence type="ECO:0000259" key="9">
    <source>
        <dbReference type="PROSITE" id="PS50003"/>
    </source>
</evidence>
<feature type="compositionally biased region" description="Polar residues" evidence="7">
    <location>
        <begin position="61"/>
        <end position="76"/>
    </location>
</feature>
<dbReference type="Gene3D" id="2.30.29.30">
    <property type="entry name" value="Pleckstrin-homology domain (PH domain)/Phosphotyrosine-binding domain (PTB)"/>
    <property type="match status" value="1"/>
</dbReference>
<evidence type="ECO:0000256" key="6">
    <source>
        <dbReference type="PROSITE-ProRule" id="PRU00192"/>
    </source>
</evidence>
<comment type="subcellular location">
    <subcellularLocation>
        <location evidence="1">Cytoplasm</location>
    </subcellularLocation>
</comment>
<feature type="compositionally biased region" description="Basic and acidic residues" evidence="7">
    <location>
        <begin position="312"/>
        <end position="333"/>
    </location>
</feature>
<dbReference type="SUPFAM" id="SSF50729">
    <property type="entry name" value="PH domain-like"/>
    <property type="match status" value="1"/>
</dbReference>
<feature type="compositionally biased region" description="Polar residues" evidence="7">
    <location>
        <begin position="489"/>
        <end position="499"/>
    </location>
</feature>
<feature type="compositionally biased region" description="Basic and acidic residues" evidence="7">
    <location>
        <begin position="77"/>
        <end position="89"/>
    </location>
</feature>
<evidence type="ECO:0000256" key="4">
    <source>
        <dbReference type="ARBA" id="ARBA00022490"/>
    </source>
</evidence>
<accession>A0AAE1DZV5</accession>
<evidence type="ECO:0000256" key="3">
    <source>
        <dbReference type="ARBA" id="ARBA00022443"/>
    </source>
</evidence>
<feature type="region of interest" description="Disordered" evidence="7">
    <location>
        <begin position="56"/>
        <end position="99"/>
    </location>
</feature>
<dbReference type="SMART" id="SM00326">
    <property type="entry name" value="SH3"/>
    <property type="match status" value="1"/>
</dbReference>
<feature type="compositionally biased region" description="Polar residues" evidence="7">
    <location>
        <begin position="388"/>
        <end position="398"/>
    </location>
</feature>
<feature type="compositionally biased region" description="Pro residues" evidence="7">
    <location>
        <begin position="462"/>
        <end position="485"/>
    </location>
</feature>
<dbReference type="PROSITE" id="PS50002">
    <property type="entry name" value="SH3"/>
    <property type="match status" value="1"/>
</dbReference>
<keyword evidence="11" id="KW-1185">Reference proteome</keyword>
<evidence type="ECO:0000256" key="2">
    <source>
        <dbReference type="ARBA" id="ARBA00005864"/>
    </source>
</evidence>
<dbReference type="PANTHER" id="PTHR15129">
    <property type="entry name" value="SRC-ASSOCIATED ADAPTOR PROTEIN"/>
    <property type="match status" value="1"/>
</dbReference>
<keyword evidence="4" id="KW-0963">Cytoplasm</keyword>
<feature type="domain" description="SH3" evidence="8">
    <location>
        <begin position="513"/>
        <end position="574"/>
    </location>
</feature>
<feature type="compositionally biased region" description="Pro residues" evidence="7">
    <location>
        <begin position="407"/>
        <end position="432"/>
    </location>
</feature>
<feature type="compositionally biased region" description="Basic and acidic residues" evidence="7">
    <location>
        <begin position="433"/>
        <end position="461"/>
    </location>
</feature>
<evidence type="ECO:0000313" key="11">
    <source>
        <dbReference type="Proteomes" id="UP001283361"/>
    </source>
</evidence>
<dbReference type="GO" id="GO:0005886">
    <property type="term" value="C:plasma membrane"/>
    <property type="evidence" value="ECO:0007669"/>
    <property type="project" value="TreeGrafter"/>
</dbReference>
<feature type="region of interest" description="Disordered" evidence="7">
    <location>
        <begin position="265"/>
        <end position="501"/>
    </location>
</feature>
<protein>
    <submittedName>
        <fullName evidence="10">Uncharacterized protein</fullName>
    </submittedName>
</protein>
<evidence type="ECO:0000256" key="1">
    <source>
        <dbReference type="ARBA" id="ARBA00004496"/>
    </source>
</evidence>
<dbReference type="PANTHER" id="PTHR15129:SF0">
    <property type="entry name" value="SH3 DOMAIN-CONTAINING PROTEIN"/>
    <property type="match status" value="1"/>
</dbReference>
<evidence type="ECO:0000256" key="5">
    <source>
        <dbReference type="ARBA" id="ARBA00022553"/>
    </source>
</evidence>
<dbReference type="InterPro" id="IPR001849">
    <property type="entry name" value="PH_domain"/>
</dbReference>
<proteinExistence type="inferred from homology"/>
<keyword evidence="5" id="KW-0597">Phosphoprotein</keyword>
<dbReference type="Proteomes" id="UP001283361">
    <property type="component" value="Unassembled WGS sequence"/>
</dbReference>
<reference evidence="10" key="1">
    <citation type="journal article" date="2023" name="G3 (Bethesda)">
        <title>A reference genome for the long-term kleptoplast-retaining sea slug Elysia crispata morphotype clarki.</title>
        <authorList>
            <person name="Eastman K.E."/>
            <person name="Pendleton A.L."/>
            <person name="Shaikh M.A."/>
            <person name="Suttiyut T."/>
            <person name="Ogas R."/>
            <person name="Tomko P."/>
            <person name="Gavelis G."/>
            <person name="Widhalm J.R."/>
            <person name="Wisecaver J.H."/>
        </authorList>
    </citation>
    <scope>NUCLEOTIDE SEQUENCE</scope>
    <source>
        <strain evidence="10">ECLA1</strain>
    </source>
</reference>
<feature type="domain" description="PH" evidence="9">
    <location>
        <begin position="106"/>
        <end position="212"/>
    </location>
</feature>
<comment type="caution">
    <text evidence="10">The sequence shown here is derived from an EMBL/GenBank/DDBJ whole genome shotgun (WGS) entry which is preliminary data.</text>
</comment>
<feature type="compositionally biased region" description="Acidic residues" evidence="7">
    <location>
        <begin position="342"/>
        <end position="354"/>
    </location>
</feature>
<dbReference type="Gene3D" id="2.30.30.40">
    <property type="entry name" value="SH3 Domains"/>
    <property type="match status" value="1"/>
</dbReference>
<dbReference type="InterPro" id="IPR037781">
    <property type="entry name" value="SKAP_fam"/>
</dbReference>
<evidence type="ECO:0000259" key="8">
    <source>
        <dbReference type="PROSITE" id="PS50002"/>
    </source>
</evidence>
<dbReference type="InterPro" id="IPR036028">
    <property type="entry name" value="SH3-like_dom_sf"/>
</dbReference>
<dbReference type="AlphaFoldDB" id="A0AAE1DZV5"/>
<dbReference type="GO" id="GO:0005737">
    <property type="term" value="C:cytoplasm"/>
    <property type="evidence" value="ECO:0007669"/>
    <property type="project" value="UniProtKB-SubCell"/>
</dbReference>
<dbReference type="Gene3D" id="6.10.250.220">
    <property type="match status" value="1"/>
</dbReference>
<comment type="similarity">
    <text evidence="2">Belongs to the SKAP family.</text>
</comment>
<dbReference type="PROSITE" id="PS50003">
    <property type="entry name" value="PH_DOMAIN"/>
    <property type="match status" value="1"/>
</dbReference>
<sequence>MAPSSHEAVKSILADVSKFVSLTLKSESLSKKAESERIKLVEALEKFFADNYSLAPHSGDEGSTSSHKTPSISGSIEDSKNTVDSHGSEEDYDDNIPSSNVKSLENATKYGYLDYKKQKDGQILPSSWQKKRYFVFHKRIMYCFKKPSDQKQTCAFLVSGYEFHESPQHTKDSKRKECCFELIMPGKKSHQFLADSKEDLQAWKEVLQATLQADASSSREDLVAEEDEDLYEPLPGEAVEAGIGQISPKVETQIEKVAPVQIKLEEADAEEAEEEDIYAEGTSEEAAPPTSAAPQSSPSNKTGVFFKKLFKRKESDSVEKKEKVEEVKPKEQEAEQVSVIDEFQEDEDIYEEFGTDTSHPPQPPRPVPSPVPAPPVNTKKEEPPPQTPSITSATQAPTNVPKLPSRGPVPPPNSPTPALPPRVPPSSQPPPLPDRDLPPLPDRDLPPLPERDLPPLPERDLPPLPPLPERSLPPRPPNIPVPPVPSELSSTPKDSQTVQPELDKSIGRPREEDFENLYYSAYTCHGASDLELTFTRGDLIHVISRDLEPHNWWVGELSGRIGLVPKTYLVPAFTEVN</sequence>
<feature type="compositionally biased region" description="Acidic residues" evidence="7">
    <location>
        <begin position="267"/>
        <end position="278"/>
    </location>
</feature>
<keyword evidence="3 6" id="KW-0728">SH3 domain</keyword>
<gene>
    <name evidence="10" type="ORF">RRG08_048856</name>
</gene>
<dbReference type="Pfam" id="PF07653">
    <property type="entry name" value="SH3_2"/>
    <property type="match status" value="1"/>
</dbReference>
<feature type="compositionally biased region" description="Low complexity" evidence="7">
    <location>
        <begin position="286"/>
        <end position="299"/>
    </location>
</feature>
<dbReference type="Pfam" id="PF00169">
    <property type="entry name" value="PH"/>
    <property type="match status" value="1"/>
</dbReference>
<dbReference type="InterPro" id="IPR011993">
    <property type="entry name" value="PH-like_dom_sf"/>
</dbReference>
<dbReference type="SMART" id="SM00233">
    <property type="entry name" value="PH"/>
    <property type="match status" value="1"/>
</dbReference>
<name>A0AAE1DZV5_9GAST</name>
<evidence type="ECO:0000313" key="10">
    <source>
        <dbReference type="EMBL" id="KAK3788852.1"/>
    </source>
</evidence>
<feature type="compositionally biased region" description="Pro residues" evidence="7">
    <location>
        <begin position="360"/>
        <end position="375"/>
    </location>
</feature>
<dbReference type="EMBL" id="JAWDGP010001725">
    <property type="protein sequence ID" value="KAK3788852.1"/>
    <property type="molecule type" value="Genomic_DNA"/>
</dbReference>
<dbReference type="InterPro" id="IPR001452">
    <property type="entry name" value="SH3_domain"/>
</dbReference>
<dbReference type="SUPFAM" id="SSF50044">
    <property type="entry name" value="SH3-domain"/>
    <property type="match status" value="1"/>
</dbReference>
<evidence type="ECO:0000256" key="7">
    <source>
        <dbReference type="SAM" id="MobiDB-lite"/>
    </source>
</evidence>